<feature type="region of interest" description="Disordered" evidence="1">
    <location>
        <begin position="1"/>
        <end position="47"/>
    </location>
</feature>
<reference evidence="2" key="1">
    <citation type="submission" date="2018-10" db="EMBL/GenBank/DDBJ databases">
        <title>Effector identification in a new, highly contiguous assembly of the strawberry crown rot pathogen Phytophthora cactorum.</title>
        <authorList>
            <person name="Armitage A.D."/>
            <person name="Nellist C.F."/>
            <person name="Bates H."/>
            <person name="Vickerstaff R.J."/>
            <person name="Harrison R.J."/>
        </authorList>
    </citation>
    <scope>NUCLEOTIDE SEQUENCE</scope>
    <source>
        <strain evidence="2">P415</strain>
    </source>
</reference>
<gene>
    <name evidence="2" type="ORF">PC118_g8500</name>
</gene>
<proteinExistence type="predicted"/>
<evidence type="ECO:0000313" key="2">
    <source>
        <dbReference type="EMBL" id="KAG2985151.1"/>
    </source>
</evidence>
<dbReference type="AlphaFoldDB" id="A0A8T1G5Z7"/>
<dbReference type="Proteomes" id="UP000697107">
    <property type="component" value="Unassembled WGS sequence"/>
</dbReference>
<comment type="caution">
    <text evidence="2">The sequence shown here is derived from an EMBL/GenBank/DDBJ whole genome shotgun (WGS) entry which is preliminary data.</text>
</comment>
<dbReference type="VEuPathDB" id="FungiDB:PC110_g1494"/>
<dbReference type="EMBL" id="RCML01000218">
    <property type="protein sequence ID" value="KAG2985151.1"/>
    <property type="molecule type" value="Genomic_DNA"/>
</dbReference>
<evidence type="ECO:0000313" key="3">
    <source>
        <dbReference type="Proteomes" id="UP000697107"/>
    </source>
</evidence>
<evidence type="ECO:0000256" key="1">
    <source>
        <dbReference type="SAM" id="MobiDB-lite"/>
    </source>
</evidence>
<name>A0A8T1G5Z7_9STRA</name>
<sequence>MARIWKEGQGRPYPQGKRKPSRGTAAKIRARKQARTATRAGAKGSEGTRIAEIAGRPDIVSQSDIDDFATNARTQFGVDLTKGTSWKICLIFLRKLRDAGRDFYFKAMEKRNFAIIGRRGTRALVEVELLDGLYLCAAYNHQFVGHAFVLRVRGGRQLLHDQDQVMRLLSVTWINFVAFVRPFITFT</sequence>
<protein>
    <submittedName>
        <fullName evidence="2">Uncharacterized protein</fullName>
    </submittedName>
</protein>
<accession>A0A8T1G5Z7</accession>
<organism evidence="2 3">
    <name type="scientific">Phytophthora cactorum</name>
    <dbReference type="NCBI Taxonomy" id="29920"/>
    <lineage>
        <taxon>Eukaryota</taxon>
        <taxon>Sar</taxon>
        <taxon>Stramenopiles</taxon>
        <taxon>Oomycota</taxon>
        <taxon>Peronosporomycetes</taxon>
        <taxon>Peronosporales</taxon>
        <taxon>Peronosporaceae</taxon>
        <taxon>Phytophthora</taxon>
    </lineage>
</organism>